<accession>A0A8H4AWT0</accession>
<feature type="region of interest" description="Disordered" evidence="1">
    <location>
        <begin position="137"/>
        <end position="156"/>
    </location>
</feature>
<proteinExistence type="predicted"/>
<protein>
    <submittedName>
        <fullName evidence="2">Uncharacterized protein</fullName>
    </submittedName>
</protein>
<evidence type="ECO:0000256" key="1">
    <source>
        <dbReference type="SAM" id="MobiDB-lite"/>
    </source>
</evidence>
<dbReference type="AlphaFoldDB" id="A0A8H4AWT0"/>
<evidence type="ECO:0000313" key="3">
    <source>
        <dbReference type="Proteomes" id="UP000439903"/>
    </source>
</evidence>
<organism evidence="2 3">
    <name type="scientific">Gigaspora margarita</name>
    <dbReference type="NCBI Taxonomy" id="4874"/>
    <lineage>
        <taxon>Eukaryota</taxon>
        <taxon>Fungi</taxon>
        <taxon>Fungi incertae sedis</taxon>
        <taxon>Mucoromycota</taxon>
        <taxon>Glomeromycotina</taxon>
        <taxon>Glomeromycetes</taxon>
        <taxon>Diversisporales</taxon>
        <taxon>Gigasporaceae</taxon>
        <taxon>Gigaspora</taxon>
    </lineage>
</organism>
<evidence type="ECO:0000313" key="2">
    <source>
        <dbReference type="EMBL" id="KAF0540711.1"/>
    </source>
</evidence>
<dbReference type="Proteomes" id="UP000439903">
    <property type="component" value="Unassembled WGS sequence"/>
</dbReference>
<dbReference type="EMBL" id="WTPW01000163">
    <property type="protein sequence ID" value="KAF0540711.1"/>
    <property type="molecule type" value="Genomic_DNA"/>
</dbReference>
<reference evidence="2 3" key="1">
    <citation type="journal article" date="2019" name="Environ. Microbiol.">
        <title>At the nexus of three kingdoms: the genome of the mycorrhizal fungus Gigaspora margarita provides insights into plant, endobacterial and fungal interactions.</title>
        <authorList>
            <person name="Venice F."/>
            <person name="Ghignone S."/>
            <person name="Salvioli di Fossalunga A."/>
            <person name="Amselem J."/>
            <person name="Novero M."/>
            <person name="Xianan X."/>
            <person name="Sedzielewska Toro K."/>
            <person name="Morin E."/>
            <person name="Lipzen A."/>
            <person name="Grigoriev I.V."/>
            <person name="Henrissat B."/>
            <person name="Martin F.M."/>
            <person name="Bonfante P."/>
        </authorList>
    </citation>
    <scope>NUCLEOTIDE SEQUENCE [LARGE SCALE GENOMIC DNA]</scope>
    <source>
        <strain evidence="2 3">BEG34</strain>
    </source>
</reference>
<sequence length="156" mass="17961">MIQEKEETTNMSDVPGLESSILNLIKEADKEIFSSNCGYKNRIEEDKSKASEIGFGINKHEAFGPKSKRMNIRAYTMSVKGERERPDSITVQANIMKKSTKIKLTKEVLDIRTTSRTKNLEYCHQYGIEKDEHEAFKDYKRPTEPVIDHKAEGPEY</sequence>
<keyword evidence="3" id="KW-1185">Reference proteome</keyword>
<gene>
    <name evidence="2" type="ORF">F8M41_006330</name>
</gene>
<comment type="caution">
    <text evidence="2">The sequence shown here is derived from an EMBL/GenBank/DDBJ whole genome shotgun (WGS) entry which is preliminary data.</text>
</comment>
<name>A0A8H4AWT0_GIGMA</name>